<dbReference type="RefSeq" id="WP_344041665.1">
    <property type="nucleotide sequence ID" value="NZ_BAAAPB010000001.1"/>
</dbReference>
<organism evidence="2 3">
    <name type="scientific">Nocardioides panacihumi</name>
    <dbReference type="NCBI Taxonomy" id="400774"/>
    <lineage>
        <taxon>Bacteria</taxon>
        <taxon>Bacillati</taxon>
        <taxon>Actinomycetota</taxon>
        <taxon>Actinomycetes</taxon>
        <taxon>Propionibacteriales</taxon>
        <taxon>Nocardioidaceae</taxon>
        <taxon>Nocardioides</taxon>
    </lineage>
</organism>
<protein>
    <submittedName>
        <fullName evidence="2">Uncharacterized protein</fullName>
    </submittedName>
</protein>
<sequence>MRSSPDRWLPPHVSGWTLATTAAAVTTAAVAAAAPDVVGLPQIGAMDTVVAPVPALLAWVAALTATTAASEPCPEVFATVPRRAFAVNVARIVLTLAAFTVGAAAATGTRDLAVAGLSARTSMALCGEGLAVASVAGLRYGWLPMTAHLLAAATLGAANRPDLAGWAWIVSPEVGATQVVLSTLLFVIGMTAWTRRARTVLSQPA</sequence>
<keyword evidence="1" id="KW-1133">Transmembrane helix</keyword>
<evidence type="ECO:0000313" key="3">
    <source>
        <dbReference type="Proteomes" id="UP001500571"/>
    </source>
</evidence>
<evidence type="ECO:0000256" key="1">
    <source>
        <dbReference type="SAM" id="Phobius"/>
    </source>
</evidence>
<evidence type="ECO:0000313" key="2">
    <source>
        <dbReference type="EMBL" id="GAA1947268.1"/>
    </source>
</evidence>
<keyword evidence="1" id="KW-0812">Transmembrane</keyword>
<comment type="caution">
    <text evidence="2">The sequence shown here is derived from an EMBL/GenBank/DDBJ whole genome shotgun (WGS) entry which is preliminary data.</text>
</comment>
<dbReference type="EMBL" id="BAAAPB010000001">
    <property type="protein sequence ID" value="GAA1947268.1"/>
    <property type="molecule type" value="Genomic_DNA"/>
</dbReference>
<keyword evidence="1" id="KW-0472">Membrane</keyword>
<feature type="transmembrane region" description="Helical" evidence="1">
    <location>
        <begin position="49"/>
        <end position="69"/>
    </location>
</feature>
<dbReference type="Proteomes" id="UP001500571">
    <property type="component" value="Unassembled WGS sequence"/>
</dbReference>
<gene>
    <name evidence="2" type="ORF">GCM10009798_02900</name>
</gene>
<feature type="transmembrane region" description="Helical" evidence="1">
    <location>
        <begin position="89"/>
        <end position="106"/>
    </location>
</feature>
<accession>A0ABN2Q997</accession>
<proteinExistence type="predicted"/>
<name>A0ABN2Q997_9ACTN</name>
<keyword evidence="3" id="KW-1185">Reference proteome</keyword>
<reference evidence="2 3" key="1">
    <citation type="journal article" date="2019" name="Int. J. Syst. Evol. Microbiol.">
        <title>The Global Catalogue of Microorganisms (GCM) 10K type strain sequencing project: providing services to taxonomists for standard genome sequencing and annotation.</title>
        <authorList>
            <consortium name="The Broad Institute Genomics Platform"/>
            <consortium name="The Broad Institute Genome Sequencing Center for Infectious Disease"/>
            <person name="Wu L."/>
            <person name="Ma J."/>
        </authorList>
    </citation>
    <scope>NUCLEOTIDE SEQUENCE [LARGE SCALE GENOMIC DNA]</scope>
    <source>
        <strain evidence="2 3">JCM 15309</strain>
    </source>
</reference>
<feature type="transmembrane region" description="Helical" evidence="1">
    <location>
        <begin position="165"/>
        <end position="188"/>
    </location>
</feature>